<keyword evidence="1" id="KW-0472">Membrane</keyword>
<sequence length="338" mass="35619">MLLASAALVALGVLAAPAEAGRQARQDPGAAAGGLGLQLLDIPVARVEDPRARAYIVDHVTPGMTIKRRVEVSNSSPKTQRVELYSGAANIEQNTFTVTDGRGGNELSRWTRLATKLIDLAPGAKQAVEVTIAVPDAASRGERYGAVWAQITSPPGKGGNVLQIHRVGVRVYLDVGPGGEPPTDFRIEGLAVERGTGQWPVLTARVTNTGERALDMTGSMSLANDTETVRAGPFGVTTGVTILPGQQGQVSAPIGQSMPDGVWHAELKLRSGMIERVATGQFSLPLAADSTALEPVSGGGPLLIIVAVLVAVLLAALAWYLVRRRRRARAEYDEDLYV</sequence>
<keyword evidence="1" id="KW-0812">Transmembrane</keyword>
<name>A0A8J3L635_9ACTN</name>
<keyword evidence="2" id="KW-0732">Signal</keyword>
<evidence type="ECO:0000256" key="2">
    <source>
        <dbReference type="SAM" id="SignalP"/>
    </source>
</evidence>
<proteinExistence type="predicted"/>
<dbReference type="AlphaFoldDB" id="A0A8J3L635"/>
<feature type="signal peptide" evidence="2">
    <location>
        <begin position="1"/>
        <end position="20"/>
    </location>
</feature>
<organism evidence="3 4">
    <name type="scientific">Catellatospora methionotrophica</name>
    <dbReference type="NCBI Taxonomy" id="121620"/>
    <lineage>
        <taxon>Bacteria</taxon>
        <taxon>Bacillati</taxon>
        <taxon>Actinomycetota</taxon>
        <taxon>Actinomycetes</taxon>
        <taxon>Micromonosporales</taxon>
        <taxon>Micromonosporaceae</taxon>
        <taxon>Catellatospora</taxon>
    </lineage>
</organism>
<evidence type="ECO:0008006" key="5">
    <source>
        <dbReference type="Google" id="ProtNLM"/>
    </source>
</evidence>
<protein>
    <recommendedName>
        <fullName evidence="5">Peptidase</fullName>
    </recommendedName>
</protein>
<comment type="caution">
    <text evidence="3">The sequence shown here is derived from an EMBL/GenBank/DDBJ whole genome shotgun (WGS) entry which is preliminary data.</text>
</comment>
<keyword evidence="1" id="KW-1133">Transmembrane helix</keyword>
<feature type="chain" id="PRO_5039599396" description="Peptidase" evidence="2">
    <location>
        <begin position="21"/>
        <end position="338"/>
    </location>
</feature>
<gene>
    <name evidence="3" type="ORF">Cme02nite_34190</name>
</gene>
<reference evidence="3" key="1">
    <citation type="submission" date="2021-01" db="EMBL/GenBank/DDBJ databases">
        <title>Whole genome shotgun sequence of Catellatospora methionotrophica NBRC 14553.</title>
        <authorList>
            <person name="Komaki H."/>
            <person name="Tamura T."/>
        </authorList>
    </citation>
    <scope>NUCLEOTIDE SEQUENCE</scope>
    <source>
        <strain evidence="3">NBRC 14553</strain>
    </source>
</reference>
<feature type="transmembrane region" description="Helical" evidence="1">
    <location>
        <begin position="302"/>
        <end position="322"/>
    </location>
</feature>
<evidence type="ECO:0000313" key="3">
    <source>
        <dbReference type="EMBL" id="GIG15087.1"/>
    </source>
</evidence>
<accession>A0A8J3L635</accession>
<dbReference type="EMBL" id="BONJ01000019">
    <property type="protein sequence ID" value="GIG15087.1"/>
    <property type="molecule type" value="Genomic_DNA"/>
</dbReference>
<evidence type="ECO:0000256" key="1">
    <source>
        <dbReference type="SAM" id="Phobius"/>
    </source>
</evidence>
<dbReference type="Proteomes" id="UP000660339">
    <property type="component" value="Unassembled WGS sequence"/>
</dbReference>
<dbReference type="RefSeq" id="WP_166379383.1">
    <property type="nucleotide sequence ID" value="NZ_BAAATT010000005.1"/>
</dbReference>
<evidence type="ECO:0000313" key="4">
    <source>
        <dbReference type="Proteomes" id="UP000660339"/>
    </source>
</evidence>
<keyword evidence="4" id="KW-1185">Reference proteome</keyword>